<dbReference type="InterPro" id="IPR029058">
    <property type="entry name" value="AB_hydrolase_fold"/>
</dbReference>
<accession>A0A6A5BAI3</accession>
<feature type="signal peptide" evidence="6">
    <location>
        <begin position="1"/>
        <end position="24"/>
    </location>
</feature>
<dbReference type="GO" id="GO:0070008">
    <property type="term" value="F:serine-type exopeptidase activity"/>
    <property type="evidence" value="ECO:0007669"/>
    <property type="project" value="InterPro"/>
</dbReference>
<dbReference type="VEuPathDB" id="AmoebaDB:FDP41_006837"/>
<comment type="caution">
    <text evidence="7">The sequence shown here is derived from an EMBL/GenBank/DDBJ whole genome shotgun (WGS) entry which is preliminary data.</text>
</comment>
<dbReference type="OMA" id="WQYCSEW"/>
<dbReference type="AlphaFoldDB" id="A0A6A5BAI3"/>
<keyword evidence="8" id="KW-1185">Reference proteome</keyword>
<dbReference type="RefSeq" id="XP_044558940.1">
    <property type="nucleotide sequence ID" value="XM_044710515.1"/>
</dbReference>
<keyword evidence="3 6" id="KW-0732">Signal</keyword>
<dbReference type="Gene3D" id="3.40.50.1820">
    <property type="entry name" value="alpha/beta hydrolase"/>
    <property type="match status" value="1"/>
</dbReference>
<protein>
    <recommendedName>
        <fullName evidence="9">Serine carboxypeptidase S28 family protein</fullName>
    </recommendedName>
</protein>
<evidence type="ECO:0000256" key="2">
    <source>
        <dbReference type="ARBA" id="ARBA00022670"/>
    </source>
</evidence>
<evidence type="ECO:0000256" key="6">
    <source>
        <dbReference type="SAM" id="SignalP"/>
    </source>
</evidence>
<evidence type="ECO:0000256" key="3">
    <source>
        <dbReference type="ARBA" id="ARBA00022729"/>
    </source>
</evidence>
<dbReference type="GeneID" id="68114055"/>
<keyword evidence="5" id="KW-0325">Glycoprotein</keyword>
<dbReference type="OrthoDB" id="1735038at2759"/>
<keyword evidence="2" id="KW-0645">Protease</keyword>
<evidence type="ECO:0000256" key="4">
    <source>
        <dbReference type="ARBA" id="ARBA00022801"/>
    </source>
</evidence>
<evidence type="ECO:0000256" key="1">
    <source>
        <dbReference type="ARBA" id="ARBA00011079"/>
    </source>
</evidence>
<organism evidence="7 8">
    <name type="scientific">Naegleria fowleri</name>
    <name type="common">Brain eating amoeba</name>
    <dbReference type="NCBI Taxonomy" id="5763"/>
    <lineage>
        <taxon>Eukaryota</taxon>
        <taxon>Discoba</taxon>
        <taxon>Heterolobosea</taxon>
        <taxon>Tetramitia</taxon>
        <taxon>Eutetramitia</taxon>
        <taxon>Vahlkampfiidae</taxon>
        <taxon>Naegleria</taxon>
    </lineage>
</organism>
<gene>
    <name evidence="7" type="ORF">FDP41_006837</name>
</gene>
<name>A0A6A5BAI3_NAEFO</name>
<dbReference type="Pfam" id="PF05577">
    <property type="entry name" value="Peptidase_S28"/>
    <property type="match status" value="1"/>
</dbReference>
<dbReference type="PANTHER" id="PTHR11010:SF11">
    <property type="entry name" value="THYMUS-SPECIFIC SERINE PROTEASE"/>
    <property type="match status" value="1"/>
</dbReference>
<dbReference type="GO" id="GO:0006508">
    <property type="term" value="P:proteolysis"/>
    <property type="evidence" value="ECO:0007669"/>
    <property type="project" value="UniProtKB-KW"/>
</dbReference>
<sequence>MQGNSRLFFFVLTILSFVMMTLEPYHHHGAVHASSISIPNNRNKVIAGTPKHSYQVGEQEYWFYQRIDHFNALNTDTFPQRFYKYVPPGVSPESPNHILYICPEGTCGGTPNNYVRNYAQELKATIYTLEHRFYGVSVPYGSMKTENLAKYLSTEAALADLSVFIEYISTLPTYNNQTHQFIIVGCSYPGALSSFFSMKYPHLIKGALSSSGVVNSILDFYTFDLHVQHAAGPECANNLIRVTSIMEKMNPNDILKDFQAPADMDIRDLFLLFADIGAESIQYGYHEELCNALKSGDISRDDVLYSNFNKYALKFFYPVFGTTPLDYYNRAIGNETYDAKMGANADRSWWFQTCSELAYFQTAPPMPLPSIRTRRLDLAYFYDKCNKIFGYNIKPNTQFVNNQYGAKKLLDTTLGRTVFANGSQDPWLKASVDIDPRKFSFVAECENCGHCNDLRGCPSLPSDSGASDHCLGTGNEQVKMIRAQTLAIMKIWFGM</sequence>
<dbReference type="SUPFAM" id="SSF53474">
    <property type="entry name" value="alpha/beta-Hydrolases"/>
    <property type="match status" value="1"/>
</dbReference>
<proteinExistence type="inferred from homology"/>
<feature type="chain" id="PRO_5025412944" description="Serine carboxypeptidase S28 family protein" evidence="6">
    <location>
        <begin position="25"/>
        <end position="495"/>
    </location>
</feature>
<evidence type="ECO:0000313" key="8">
    <source>
        <dbReference type="Proteomes" id="UP000444721"/>
    </source>
</evidence>
<dbReference type="EMBL" id="VFQX01000053">
    <property type="protein sequence ID" value="KAF0974227.1"/>
    <property type="molecule type" value="Genomic_DNA"/>
</dbReference>
<dbReference type="InterPro" id="IPR008758">
    <property type="entry name" value="Peptidase_S28"/>
</dbReference>
<dbReference type="Proteomes" id="UP000444721">
    <property type="component" value="Unassembled WGS sequence"/>
</dbReference>
<reference evidence="7 8" key="1">
    <citation type="journal article" date="2019" name="Sci. Rep.">
        <title>Nanopore sequencing improves the draft genome of the human pathogenic amoeba Naegleria fowleri.</title>
        <authorList>
            <person name="Liechti N."/>
            <person name="Schurch N."/>
            <person name="Bruggmann R."/>
            <person name="Wittwer M."/>
        </authorList>
    </citation>
    <scope>NUCLEOTIDE SEQUENCE [LARGE SCALE GENOMIC DNA]</scope>
    <source>
        <strain evidence="7 8">ATCC 30894</strain>
    </source>
</reference>
<dbReference type="Gene3D" id="1.20.120.980">
    <property type="entry name" value="Serine carboxypeptidase S28, SKS domain"/>
    <property type="match status" value="1"/>
</dbReference>
<dbReference type="InterPro" id="IPR042269">
    <property type="entry name" value="Ser_carbopepase_S28_SKS"/>
</dbReference>
<keyword evidence="4" id="KW-0378">Hydrolase</keyword>
<dbReference type="PANTHER" id="PTHR11010">
    <property type="entry name" value="PROTEASE S28 PRO-X CARBOXYPEPTIDASE-RELATED"/>
    <property type="match status" value="1"/>
</dbReference>
<evidence type="ECO:0000313" key="7">
    <source>
        <dbReference type="EMBL" id="KAF0974227.1"/>
    </source>
</evidence>
<evidence type="ECO:0008006" key="9">
    <source>
        <dbReference type="Google" id="ProtNLM"/>
    </source>
</evidence>
<evidence type="ECO:0000256" key="5">
    <source>
        <dbReference type="ARBA" id="ARBA00023180"/>
    </source>
</evidence>
<dbReference type="VEuPathDB" id="AmoebaDB:NF0044810"/>
<dbReference type="VEuPathDB" id="AmoebaDB:NfTy_075620"/>
<dbReference type="GO" id="GO:0008239">
    <property type="term" value="F:dipeptidyl-peptidase activity"/>
    <property type="evidence" value="ECO:0007669"/>
    <property type="project" value="TreeGrafter"/>
</dbReference>
<comment type="similarity">
    <text evidence="1">Belongs to the peptidase S28 family.</text>
</comment>